<keyword evidence="3" id="KW-1185">Reference proteome</keyword>
<accession>A0A2S7TYR6</accession>
<dbReference type="AlphaFoldDB" id="A0A2S7TYR6"/>
<evidence type="ECO:0000313" key="3">
    <source>
        <dbReference type="Proteomes" id="UP000239907"/>
    </source>
</evidence>
<evidence type="ECO:0000313" key="2">
    <source>
        <dbReference type="EMBL" id="PQJ27889.1"/>
    </source>
</evidence>
<dbReference type="PROSITE" id="PS51257">
    <property type="entry name" value="PROKAR_LIPOPROTEIN"/>
    <property type="match status" value="1"/>
</dbReference>
<dbReference type="OrthoDB" id="9978527at2"/>
<gene>
    <name evidence="2" type="ORF">BSZ32_04830</name>
</gene>
<name>A0A2S7TYR6_9BACT</name>
<reference evidence="2 3" key="1">
    <citation type="submission" date="2016-12" db="EMBL/GenBank/DDBJ databases">
        <title>Study of bacterial adaptation to deep sea.</title>
        <authorList>
            <person name="Song J."/>
            <person name="Yoshizawa S."/>
            <person name="Kogure K."/>
        </authorList>
    </citation>
    <scope>NUCLEOTIDE SEQUENCE [LARGE SCALE GENOMIC DNA]</scope>
    <source>
        <strain evidence="2 3">SAORIC-165</strain>
    </source>
</reference>
<dbReference type="EMBL" id="MQWA01000001">
    <property type="protein sequence ID" value="PQJ27889.1"/>
    <property type="molecule type" value="Genomic_DNA"/>
</dbReference>
<evidence type="ECO:0000256" key="1">
    <source>
        <dbReference type="SAM" id="MobiDB-lite"/>
    </source>
</evidence>
<feature type="region of interest" description="Disordered" evidence="1">
    <location>
        <begin position="31"/>
        <end position="74"/>
    </location>
</feature>
<comment type="caution">
    <text evidence="2">The sequence shown here is derived from an EMBL/GenBank/DDBJ whole genome shotgun (WGS) entry which is preliminary data.</text>
</comment>
<dbReference type="Proteomes" id="UP000239907">
    <property type="component" value="Unassembled WGS sequence"/>
</dbReference>
<sequence>MKFFILSASILAVFVGLSSCEKHEWDKTKQLYESHDAHGHDQHAEHGDADKEHGEHKVEAPSKKEHDHSGHPAH</sequence>
<dbReference type="RefSeq" id="WP_105042384.1">
    <property type="nucleotide sequence ID" value="NZ_MQWA01000001.1"/>
</dbReference>
<protein>
    <submittedName>
        <fullName evidence="2">Uncharacterized protein</fullName>
    </submittedName>
</protein>
<proteinExistence type="predicted"/>
<organism evidence="2 3">
    <name type="scientific">Rubritalea profundi</name>
    <dbReference type="NCBI Taxonomy" id="1658618"/>
    <lineage>
        <taxon>Bacteria</taxon>
        <taxon>Pseudomonadati</taxon>
        <taxon>Verrucomicrobiota</taxon>
        <taxon>Verrucomicrobiia</taxon>
        <taxon>Verrucomicrobiales</taxon>
        <taxon>Rubritaleaceae</taxon>
        <taxon>Rubritalea</taxon>
    </lineage>
</organism>